<dbReference type="Gene3D" id="2.60.40.380">
    <property type="entry name" value="Purple acid phosphatase-like, N-terminal"/>
    <property type="match status" value="1"/>
</dbReference>
<dbReference type="Proteomes" id="UP001485043">
    <property type="component" value="Unassembled WGS sequence"/>
</dbReference>
<gene>
    <name evidence="2" type="ORF">WJX84_010727</name>
</gene>
<name>A0AAW1RN94_9CHLO</name>
<dbReference type="AlphaFoldDB" id="A0AAW1RN94"/>
<dbReference type="EMBL" id="JALJOV010002077">
    <property type="protein sequence ID" value="KAK9835093.1"/>
    <property type="molecule type" value="Genomic_DNA"/>
</dbReference>
<comment type="caution">
    <text evidence="2">The sequence shown here is derived from an EMBL/GenBank/DDBJ whole genome shotgun (WGS) entry which is preliminary data.</text>
</comment>
<sequence length="129" mass="14437">MGADTRVSEAEQGLPQLKFNKRNHCFRADGEIGFLHGVASFDPQATSVLIWTRLTPPENADHEVTWKVCTRKDMLEPVASGIIVTNAKCDYTVCMDVTGLAPYKQYAYQFSWSKHKSIVGQTRTLSDGR</sequence>
<reference evidence="2 3" key="1">
    <citation type="journal article" date="2024" name="Nat. Commun.">
        <title>Phylogenomics reveals the evolutionary origins of lichenization in chlorophyte algae.</title>
        <authorList>
            <person name="Puginier C."/>
            <person name="Libourel C."/>
            <person name="Otte J."/>
            <person name="Skaloud P."/>
            <person name="Haon M."/>
            <person name="Grisel S."/>
            <person name="Petersen M."/>
            <person name="Berrin J.G."/>
            <person name="Delaux P.M."/>
            <person name="Dal Grande F."/>
            <person name="Keller J."/>
        </authorList>
    </citation>
    <scope>NUCLEOTIDE SEQUENCE [LARGE SCALE GENOMIC DNA]</scope>
    <source>
        <strain evidence="2 3">SAG 2523</strain>
    </source>
</reference>
<dbReference type="InterPro" id="IPR052900">
    <property type="entry name" value="Phospholipid_Metab_Enz"/>
</dbReference>
<feature type="domain" description="Phospholipase D N-terminal" evidence="1">
    <location>
        <begin position="36"/>
        <end position="124"/>
    </location>
</feature>
<organism evidence="2 3">
    <name type="scientific">Apatococcus fuscideae</name>
    <dbReference type="NCBI Taxonomy" id="2026836"/>
    <lineage>
        <taxon>Eukaryota</taxon>
        <taxon>Viridiplantae</taxon>
        <taxon>Chlorophyta</taxon>
        <taxon>core chlorophytes</taxon>
        <taxon>Trebouxiophyceae</taxon>
        <taxon>Chlorellales</taxon>
        <taxon>Chlorellaceae</taxon>
        <taxon>Apatococcus</taxon>
    </lineage>
</organism>
<protein>
    <recommendedName>
        <fullName evidence="1">Phospholipase D N-terminal domain-containing protein</fullName>
    </recommendedName>
</protein>
<dbReference type="Pfam" id="PF16655">
    <property type="entry name" value="PhoD_N"/>
    <property type="match status" value="1"/>
</dbReference>
<accession>A0AAW1RN94</accession>
<feature type="non-terminal residue" evidence="2">
    <location>
        <position position="129"/>
    </location>
</feature>
<evidence type="ECO:0000259" key="1">
    <source>
        <dbReference type="Pfam" id="PF16655"/>
    </source>
</evidence>
<dbReference type="InterPro" id="IPR032093">
    <property type="entry name" value="PhoD_N"/>
</dbReference>
<evidence type="ECO:0000313" key="3">
    <source>
        <dbReference type="Proteomes" id="UP001485043"/>
    </source>
</evidence>
<proteinExistence type="predicted"/>
<evidence type="ECO:0000313" key="2">
    <source>
        <dbReference type="EMBL" id="KAK9835093.1"/>
    </source>
</evidence>
<dbReference type="PANTHER" id="PTHR43606:SF2">
    <property type="entry name" value="ALKALINE PHOSPHATASE FAMILY PROTEIN (AFU_ORTHOLOGUE AFUA_5G03860)"/>
    <property type="match status" value="1"/>
</dbReference>
<keyword evidence="3" id="KW-1185">Reference proteome</keyword>
<dbReference type="PANTHER" id="PTHR43606">
    <property type="entry name" value="PHOSPHATASE, PUTATIVE (AFU_ORTHOLOGUE AFUA_6G08710)-RELATED"/>
    <property type="match status" value="1"/>
</dbReference>